<dbReference type="InterPro" id="IPR007711">
    <property type="entry name" value="HigB-1"/>
</dbReference>
<dbReference type="AlphaFoldDB" id="A0A218N796"/>
<dbReference type="EMBL" id="KY924928">
    <property type="protein sequence ID" value="ASF82012.1"/>
    <property type="molecule type" value="Genomic_DNA"/>
</dbReference>
<dbReference type="Pfam" id="PF05015">
    <property type="entry name" value="HigB-like_toxin"/>
    <property type="match status" value="1"/>
</dbReference>
<dbReference type="Gene3D" id="3.30.2310.20">
    <property type="entry name" value="RelE-like"/>
    <property type="match status" value="1"/>
</dbReference>
<proteinExistence type="predicted"/>
<geneLocation type="plasmid" evidence="1">
    <name>pWJ1</name>
</geneLocation>
<dbReference type="PANTHER" id="PTHR40266:SF2">
    <property type="entry name" value="TOXIN HIGB-1"/>
    <property type="match status" value="1"/>
</dbReference>
<sequence>MIHSFKDRRLEKFFRNGKTTAGIPSEIINAILCRLETLDNVQSERELLSNSLRYERLRMTSNRYSSIRVNSKYRLFFEWNDGAHNVICQHMTINRSSIKVKNEAIFNFIPGYKHGRDVLYPGQY</sequence>
<keyword evidence="1" id="KW-0614">Plasmid</keyword>
<dbReference type="InterPro" id="IPR035093">
    <property type="entry name" value="RelE/ParE_toxin_dom_sf"/>
</dbReference>
<dbReference type="SUPFAM" id="SSF143011">
    <property type="entry name" value="RelE-like"/>
    <property type="match status" value="1"/>
</dbReference>
<dbReference type="PANTHER" id="PTHR40266">
    <property type="entry name" value="TOXIN HIGB-1"/>
    <property type="match status" value="1"/>
</dbReference>
<accession>A0A218N796</accession>
<name>A0A218N796_ECOLX</name>
<evidence type="ECO:0000313" key="1">
    <source>
        <dbReference type="EMBL" id="ASF82012.1"/>
    </source>
</evidence>
<protein>
    <submittedName>
        <fullName evidence="1">Putative plasmid maintenance protein</fullName>
    </submittedName>
</protein>
<reference evidence="1" key="1">
    <citation type="journal article" date="2017" name="MBio">
        <title>Novel Plasmid-Mediated Colistin Resistance Gene mcr-3 in Escherichia coli.</title>
        <authorList>
            <person name="Yin W."/>
            <person name="Li H."/>
            <person name="Shen Y."/>
            <person name="Liu Z."/>
            <person name="Wang S."/>
            <person name="Shen Z."/>
            <person name="Zhang R."/>
            <person name="Walsh T."/>
            <person name="Shen J."/>
            <person name="Wang Y."/>
        </authorList>
    </citation>
    <scope>NUCLEOTIDE SEQUENCE</scope>
    <source>
        <strain evidence="1">WJ1</strain>
        <plasmid evidence="1">pWJ1</plasmid>
    </source>
</reference>
<organism evidence="1">
    <name type="scientific">Escherichia coli</name>
    <dbReference type="NCBI Taxonomy" id="562"/>
    <lineage>
        <taxon>Bacteria</taxon>
        <taxon>Pseudomonadati</taxon>
        <taxon>Pseudomonadota</taxon>
        <taxon>Gammaproteobacteria</taxon>
        <taxon>Enterobacterales</taxon>
        <taxon>Enterobacteriaceae</taxon>
        <taxon>Escherichia</taxon>
    </lineage>
</organism>